<reference evidence="1" key="1">
    <citation type="journal article" date="2014" name="Int. J. Syst. Evol. Microbiol.">
        <title>Complete genome sequence of Corynebacterium casei LMG S-19264T (=DSM 44701T), isolated from a smear-ripened cheese.</title>
        <authorList>
            <consortium name="US DOE Joint Genome Institute (JGI-PGF)"/>
            <person name="Walter F."/>
            <person name="Albersmeier A."/>
            <person name="Kalinowski J."/>
            <person name="Ruckert C."/>
        </authorList>
    </citation>
    <scope>NUCLEOTIDE SEQUENCE</scope>
    <source>
        <strain evidence="1">CGMCC 1.15371</strain>
    </source>
</reference>
<dbReference type="Gene3D" id="2.40.70.10">
    <property type="entry name" value="Acid Proteases"/>
    <property type="match status" value="1"/>
</dbReference>
<sequence>MKITLNNGLPMVSCSIQYQNKSCYLEHVLIDSGCAVSVFDRDQVTAIDLEPSRETRIVRMYGIGGHSECCLEMTADLLVIDQCPLTSFTFQLGTLSHTYGFDAILGIDFMIAASLVLDLKAMQAHTASARPFDRVESLE</sequence>
<accession>A0A8J2YGK4</accession>
<organism evidence="1 2">
    <name type="scientific">Pullulanibacillus camelliae</name>
    <dbReference type="NCBI Taxonomy" id="1707096"/>
    <lineage>
        <taxon>Bacteria</taxon>
        <taxon>Bacillati</taxon>
        <taxon>Bacillota</taxon>
        <taxon>Bacilli</taxon>
        <taxon>Bacillales</taxon>
        <taxon>Sporolactobacillaceae</taxon>
        <taxon>Pullulanibacillus</taxon>
    </lineage>
</organism>
<keyword evidence="2" id="KW-1185">Reference proteome</keyword>
<evidence type="ECO:0000313" key="1">
    <source>
        <dbReference type="EMBL" id="GGE39790.1"/>
    </source>
</evidence>
<dbReference type="SUPFAM" id="SSF50630">
    <property type="entry name" value="Acid proteases"/>
    <property type="match status" value="1"/>
</dbReference>
<comment type="caution">
    <text evidence="1">The sequence shown here is derived from an EMBL/GenBank/DDBJ whole genome shotgun (WGS) entry which is preliminary data.</text>
</comment>
<dbReference type="RefSeq" id="WP_188692533.1">
    <property type="nucleotide sequence ID" value="NZ_BMIR01000007.1"/>
</dbReference>
<dbReference type="AlphaFoldDB" id="A0A8J2YGK4"/>
<name>A0A8J2YGK4_9BACL</name>
<protein>
    <submittedName>
        <fullName evidence="1">Uncharacterized protein</fullName>
    </submittedName>
</protein>
<gene>
    <name evidence="1" type="ORF">GCM10011391_18250</name>
</gene>
<dbReference type="EMBL" id="BMIR01000007">
    <property type="protein sequence ID" value="GGE39790.1"/>
    <property type="molecule type" value="Genomic_DNA"/>
</dbReference>
<dbReference type="Proteomes" id="UP000628775">
    <property type="component" value="Unassembled WGS sequence"/>
</dbReference>
<evidence type="ECO:0000313" key="2">
    <source>
        <dbReference type="Proteomes" id="UP000628775"/>
    </source>
</evidence>
<dbReference type="CDD" id="cd00303">
    <property type="entry name" value="retropepsin_like"/>
    <property type="match status" value="1"/>
</dbReference>
<dbReference type="InterPro" id="IPR021109">
    <property type="entry name" value="Peptidase_aspartic_dom_sf"/>
</dbReference>
<proteinExistence type="predicted"/>
<reference evidence="1" key="2">
    <citation type="submission" date="2020-09" db="EMBL/GenBank/DDBJ databases">
        <authorList>
            <person name="Sun Q."/>
            <person name="Zhou Y."/>
        </authorList>
    </citation>
    <scope>NUCLEOTIDE SEQUENCE</scope>
    <source>
        <strain evidence="1">CGMCC 1.15371</strain>
    </source>
</reference>